<proteinExistence type="predicted"/>
<protein>
    <recommendedName>
        <fullName evidence="3">RNA-directed DNA polymerase, eukaryota, Reverse transcriptase zinc-binding domain protein</fullName>
    </recommendedName>
</protein>
<dbReference type="AlphaFoldDB" id="A0A2U1L1R9"/>
<sequence length="302" mass="34830">MKLMLVYRHVLGKNRPSHMSQLVCLEGSTFTEANRKAPSVGCGVLPLFFGKTLTRLVSKVTLALCCNKAAVAETTPFKLIRAPSTEQEQAEHIIHVTFTVIWRIDELAAINQPPQMPSPLPRTSHTHTYNHRDMELVEKIDRWRDQRQINDGLWIIDSLRDRLSSWKARSLSVVGRLTLIKFENDRGINWVKWFFILLDSKFGGLEVGSLRAKNLSILGKRKWRFFTEDHVLWRTIIKELYVDDGSFDLNNNLQGNCGVWSDIIKAIKQFEVVDLNFKKSFIRKVDDGANTSFWHDMWCSNG</sequence>
<keyword evidence="2" id="KW-1185">Reference proteome</keyword>
<accession>A0A2U1L1R9</accession>
<dbReference type="Proteomes" id="UP000245207">
    <property type="component" value="Unassembled WGS sequence"/>
</dbReference>
<organism evidence="1 2">
    <name type="scientific">Artemisia annua</name>
    <name type="common">Sweet wormwood</name>
    <dbReference type="NCBI Taxonomy" id="35608"/>
    <lineage>
        <taxon>Eukaryota</taxon>
        <taxon>Viridiplantae</taxon>
        <taxon>Streptophyta</taxon>
        <taxon>Embryophyta</taxon>
        <taxon>Tracheophyta</taxon>
        <taxon>Spermatophyta</taxon>
        <taxon>Magnoliopsida</taxon>
        <taxon>eudicotyledons</taxon>
        <taxon>Gunneridae</taxon>
        <taxon>Pentapetalae</taxon>
        <taxon>asterids</taxon>
        <taxon>campanulids</taxon>
        <taxon>Asterales</taxon>
        <taxon>Asteraceae</taxon>
        <taxon>Asteroideae</taxon>
        <taxon>Anthemideae</taxon>
        <taxon>Artemisiinae</taxon>
        <taxon>Artemisia</taxon>
    </lineage>
</organism>
<gene>
    <name evidence="1" type="ORF">CTI12_AA540270</name>
</gene>
<reference evidence="1 2" key="1">
    <citation type="journal article" date="2018" name="Mol. Plant">
        <title>The genome of Artemisia annua provides insight into the evolution of Asteraceae family and artemisinin biosynthesis.</title>
        <authorList>
            <person name="Shen Q."/>
            <person name="Zhang L."/>
            <person name="Liao Z."/>
            <person name="Wang S."/>
            <person name="Yan T."/>
            <person name="Shi P."/>
            <person name="Liu M."/>
            <person name="Fu X."/>
            <person name="Pan Q."/>
            <person name="Wang Y."/>
            <person name="Lv Z."/>
            <person name="Lu X."/>
            <person name="Zhang F."/>
            <person name="Jiang W."/>
            <person name="Ma Y."/>
            <person name="Chen M."/>
            <person name="Hao X."/>
            <person name="Li L."/>
            <person name="Tang Y."/>
            <person name="Lv G."/>
            <person name="Zhou Y."/>
            <person name="Sun X."/>
            <person name="Brodelius P.E."/>
            <person name="Rose J.K.C."/>
            <person name="Tang K."/>
        </authorList>
    </citation>
    <scope>NUCLEOTIDE SEQUENCE [LARGE SCALE GENOMIC DNA]</scope>
    <source>
        <strain evidence="2">cv. Huhao1</strain>
        <tissue evidence="1">Leaf</tissue>
    </source>
</reference>
<evidence type="ECO:0000313" key="2">
    <source>
        <dbReference type="Proteomes" id="UP000245207"/>
    </source>
</evidence>
<evidence type="ECO:0008006" key="3">
    <source>
        <dbReference type="Google" id="ProtNLM"/>
    </source>
</evidence>
<dbReference type="EMBL" id="PKPP01012099">
    <property type="protein sequence ID" value="PWA42953.1"/>
    <property type="molecule type" value="Genomic_DNA"/>
</dbReference>
<comment type="caution">
    <text evidence="1">The sequence shown here is derived from an EMBL/GenBank/DDBJ whole genome shotgun (WGS) entry which is preliminary data.</text>
</comment>
<evidence type="ECO:0000313" key="1">
    <source>
        <dbReference type="EMBL" id="PWA42953.1"/>
    </source>
</evidence>
<name>A0A2U1L1R9_ARTAN</name>